<dbReference type="PROSITE" id="PS50127">
    <property type="entry name" value="UBC_2"/>
    <property type="match status" value="1"/>
</dbReference>
<gene>
    <name evidence="4" type="ORF">OEA41_001397</name>
</gene>
<feature type="region of interest" description="Disordered" evidence="2">
    <location>
        <begin position="138"/>
        <end position="166"/>
    </location>
</feature>
<evidence type="ECO:0000313" key="4">
    <source>
        <dbReference type="EMBL" id="KAK3174153.1"/>
    </source>
</evidence>
<dbReference type="InterPro" id="IPR050113">
    <property type="entry name" value="Ub_conjugating_enzyme"/>
</dbReference>
<feature type="domain" description="UBC core" evidence="3">
    <location>
        <begin position="11"/>
        <end position="160"/>
    </location>
</feature>
<sequence length="283" mass="30828">MALPTFNTKSPTIKRILKEASELSSNPDPTLHAAPLDSNLFEWHFTLRGPPSTPYCTGAYHGRIILPPTYPLRPPSFRFLTPSGRFEVNREICLSISGHHEETWQPAWGIRTALWALRAFMEGDARGQVGGMEMGKVERERTNEDILKEEGGEAKEREGKQEVPEELKFGFRDEMAKAEGGEAAKENEKQSQSTSTSVPVETTPVTASTAGTSTAATVPPASSSSTALQPTHMISVPPTAQPQMRMAPPIHQAQSGGVPAWIDKVIAALVAALAFMVMRKILL</sequence>
<reference evidence="4" key="1">
    <citation type="submission" date="2022-11" db="EMBL/GenBank/DDBJ databases">
        <title>Chromosomal genome sequence assembly and mating type (MAT) locus characterization of the leprose asexual lichenized fungus Lepraria neglecta (Nyl.) Erichsen.</title>
        <authorList>
            <person name="Allen J.L."/>
            <person name="Pfeffer B."/>
        </authorList>
    </citation>
    <scope>NUCLEOTIDE SEQUENCE</scope>
    <source>
        <strain evidence="4">Allen 5258</strain>
    </source>
</reference>
<dbReference type="Gene3D" id="3.10.110.10">
    <property type="entry name" value="Ubiquitin Conjugating Enzyme"/>
    <property type="match status" value="1"/>
</dbReference>
<dbReference type="PANTHER" id="PTHR24067">
    <property type="entry name" value="UBIQUITIN-CONJUGATING ENZYME E2"/>
    <property type="match status" value="1"/>
</dbReference>
<comment type="caution">
    <text evidence="4">The sequence shown here is derived from an EMBL/GenBank/DDBJ whole genome shotgun (WGS) entry which is preliminary data.</text>
</comment>
<accession>A0AAE0DP02</accession>
<keyword evidence="5" id="KW-1185">Reference proteome</keyword>
<evidence type="ECO:0000256" key="2">
    <source>
        <dbReference type="SAM" id="MobiDB-lite"/>
    </source>
</evidence>
<feature type="compositionally biased region" description="Basic and acidic residues" evidence="2">
    <location>
        <begin position="179"/>
        <end position="189"/>
    </location>
</feature>
<organism evidence="4 5">
    <name type="scientific">Lepraria neglecta</name>
    <dbReference type="NCBI Taxonomy" id="209136"/>
    <lineage>
        <taxon>Eukaryota</taxon>
        <taxon>Fungi</taxon>
        <taxon>Dikarya</taxon>
        <taxon>Ascomycota</taxon>
        <taxon>Pezizomycotina</taxon>
        <taxon>Lecanoromycetes</taxon>
        <taxon>OSLEUM clade</taxon>
        <taxon>Lecanoromycetidae</taxon>
        <taxon>Lecanorales</taxon>
        <taxon>Lecanorineae</taxon>
        <taxon>Stereocaulaceae</taxon>
        <taxon>Lepraria</taxon>
    </lineage>
</organism>
<proteinExistence type="predicted"/>
<dbReference type="Pfam" id="PF00179">
    <property type="entry name" value="UQ_con"/>
    <property type="match status" value="1"/>
</dbReference>
<dbReference type="SMART" id="SM00212">
    <property type="entry name" value="UBCc"/>
    <property type="match status" value="1"/>
</dbReference>
<name>A0AAE0DP02_9LECA</name>
<dbReference type="Proteomes" id="UP001276659">
    <property type="component" value="Unassembled WGS sequence"/>
</dbReference>
<evidence type="ECO:0000259" key="3">
    <source>
        <dbReference type="PROSITE" id="PS50127"/>
    </source>
</evidence>
<protein>
    <recommendedName>
        <fullName evidence="3">UBC core domain-containing protein</fullName>
    </recommendedName>
</protein>
<feature type="region of interest" description="Disordered" evidence="2">
    <location>
        <begin position="179"/>
        <end position="237"/>
    </location>
</feature>
<evidence type="ECO:0000313" key="5">
    <source>
        <dbReference type="Proteomes" id="UP001276659"/>
    </source>
</evidence>
<dbReference type="AlphaFoldDB" id="A0AAE0DP02"/>
<keyword evidence="1" id="KW-0833">Ubl conjugation pathway</keyword>
<dbReference type="EMBL" id="JASNWA010000006">
    <property type="protein sequence ID" value="KAK3174153.1"/>
    <property type="molecule type" value="Genomic_DNA"/>
</dbReference>
<dbReference type="CDD" id="cd23799">
    <property type="entry name" value="UBCc_UBE2J"/>
    <property type="match status" value="1"/>
</dbReference>
<dbReference type="SUPFAM" id="SSF54495">
    <property type="entry name" value="UBC-like"/>
    <property type="match status" value="1"/>
</dbReference>
<dbReference type="InterPro" id="IPR016135">
    <property type="entry name" value="UBQ-conjugating_enzyme/RWD"/>
</dbReference>
<feature type="compositionally biased region" description="Low complexity" evidence="2">
    <location>
        <begin position="190"/>
        <end position="227"/>
    </location>
</feature>
<dbReference type="InterPro" id="IPR000608">
    <property type="entry name" value="UBC"/>
</dbReference>
<evidence type="ECO:0000256" key="1">
    <source>
        <dbReference type="ARBA" id="ARBA00022786"/>
    </source>
</evidence>